<dbReference type="InterPro" id="IPR001509">
    <property type="entry name" value="Epimerase_deHydtase"/>
</dbReference>
<dbReference type="Gene3D" id="3.40.50.720">
    <property type="entry name" value="NAD(P)-binding Rossmann-like Domain"/>
    <property type="match status" value="1"/>
</dbReference>
<evidence type="ECO:0000313" key="4">
    <source>
        <dbReference type="EMBL" id="PYI04656.1"/>
    </source>
</evidence>
<dbReference type="InterPro" id="IPR050425">
    <property type="entry name" value="NAD(P)_dehydrat-like"/>
</dbReference>
<organism evidence="4 5">
    <name type="scientific">Aspergillus sclerotiicarbonarius (strain CBS 121057 / IBT 28362)</name>
    <dbReference type="NCBI Taxonomy" id="1448318"/>
    <lineage>
        <taxon>Eukaryota</taxon>
        <taxon>Fungi</taxon>
        <taxon>Dikarya</taxon>
        <taxon>Ascomycota</taxon>
        <taxon>Pezizomycotina</taxon>
        <taxon>Eurotiomycetes</taxon>
        <taxon>Eurotiomycetidae</taxon>
        <taxon>Eurotiales</taxon>
        <taxon>Aspergillaceae</taxon>
        <taxon>Aspergillus</taxon>
        <taxon>Aspergillus subgen. Circumdati</taxon>
    </lineage>
</organism>
<dbReference type="OrthoDB" id="2735536at2759"/>
<gene>
    <name evidence="4" type="ORF">BO78DRAFT_420400</name>
</gene>
<dbReference type="GO" id="GO:0016616">
    <property type="term" value="F:oxidoreductase activity, acting on the CH-OH group of donors, NAD or NADP as acceptor"/>
    <property type="evidence" value="ECO:0007669"/>
    <property type="project" value="TreeGrafter"/>
</dbReference>
<protein>
    <submittedName>
        <fullName evidence="4">Cinnamoyl-CoA reductase</fullName>
    </submittedName>
</protein>
<comment type="similarity">
    <text evidence="2">Belongs to the NAD(P)-dependent epimerase/dehydratase family. Dihydroflavonol-4-reductase subfamily.</text>
</comment>
<accession>A0A319E3J2</accession>
<name>A0A319E3J2_ASPSB</name>
<dbReference type="SUPFAM" id="SSF51735">
    <property type="entry name" value="NAD(P)-binding Rossmann-fold domains"/>
    <property type="match status" value="1"/>
</dbReference>
<dbReference type="PANTHER" id="PTHR10366:SF562">
    <property type="entry name" value="ALDEHYDE REDUCTASE II (AFU_ORTHOLOGUE AFUA_1G11360)"/>
    <property type="match status" value="1"/>
</dbReference>
<keyword evidence="1" id="KW-0560">Oxidoreductase</keyword>
<evidence type="ECO:0000256" key="1">
    <source>
        <dbReference type="ARBA" id="ARBA00023002"/>
    </source>
</evidence>
<evidence type="ECO:0000256" key="2">
    <source>
        <dbReference type="ARBA" id="ARBA00023445"/>
    </source>
</evidence>
<proteinExistence type="inferred from homology"/>
<dbReference type="VEuPathDB" id="FungiDB:BO78DRAFT_420400"/>
<keyword evidence="5" id="KW-1185">Reference proteome</keyword>
<reference evidence="4 5" key="1">
    <citation type="submission" date="2018-02" db="EMBL/GenBank/DDBJ databases">
        <title>The genomes of Aspergillus section Nigri reveals drivers in fungal speciation.</title>
        <authorList>
            <consortium name="DOE Joint Genome Institute"/>
            <person name="Vesth T.C."/>
            <person name="Nybo J."/>
            <person name="Theobald S."/>
            <person name="Brandl J."/>
            <person name="Frisvad J.C."/>
            <person name="Nielsen K.F."/>
            <person name="Lyhne E.K."/>
            <person name="Kogle M.E."/>
            <person name="Kuo A."/>
            <person name="Riley R."/>
            <person name="Clum A."/>
            <person name="Nolan M."/>
            <person name="Lipzen A."/>
            <person name="Salamov A."/>
            <person name="Henrissat B."/>
            <person name="Wiebenga A."/>
            <person name="De vries R.P."/>
            <person name="Grigoriev I.V."/>
            <person name="Mortensen U.H."/>
            <person name="Andersen M.R."/>
            <person name="Baker S.E."/>
        </authorList>
    </citation>
    <scope>NUCLEOTIDE SEQUENCE [LARGE SCALE GENOMIC DNA]</scope>
    <source>
        <strain evidence="4 5">CBS 121057</strain>
    </source>
</reference>
<dbReference type="PANTHER" id="PTHR10366">
    <property type="entry name" value="NAD DEPENDENT EPIMERASE/DEHYDRATASE"/>
    <property type="match status" value="1"/>
</dbReference>
<evidence type="ECO:0000313" key="5">
    <source>
        <dbReference type="Proteomes" id="UP000248423"/>
    </source>
</evidence>
<dbReference type="Proteomes" id="UP000248423">
    <property type="component" value="Unassembled WGS sequence"/>
</dbReference>
<sequence length="340" mass="37866">MDMNGYALPPGSRILVTGANGYIASHVVDQLLARGFLVRGTIRRPMPWLEEYFAGKYRDNVFESVIVPSLEDSRALEDLMNDISGVIHMASDLTFSSSPEAVVPWVVKGTTSMLEAAAKQPSLKCFVLASSSSAAYMLSPDPNGRKIDKDSWNETAVRNAWDDKISGEEKGLAVYAASKTEGERQAWNWIRENRPQFRFNSILPCFNVGTILHTEIPGSTMGWTRKLLTGDPSAFSKFSEQWFVDVEDVALLSVIGLLDPTVTSERIFAFGEQFHWSDVVRVLRELRPTNKRIPDAPSNVPRDRTEVLPRKRSLALLSAWGKDGFTPIGKSLANGIQNWE</sequence>
<dbReference type="InterPro" id="IPR036291">
    <property type="entry name" value="NAD(P)-bd_dom_sf"/>
</dbReference>
<evidence type="ECO:0000259" key="3">
    <source>
        <dbReference type="Pfam" id="PF01370"/>
    </source>
</evidence>
<dbReference type="STRING" id="1448318.A0A319E3J2"/>
<feature type="domain" description="NAD-dependent epimerase/dehydratase" evidence="3">
    <location>
        <begin position="14"/>
        <end position="251"/>
    </location>
</feature>
<dbReference type="EMBL" id="KZ826366">
    <property type="protein sequence ID" value="PYI04656.1"/>
    <property type="molecule type" value="Genomic_DNA"/>
</dbReference>
<dbReference type="AlphaFoldDB" id="A0A319E3J2"/>
<dbReference type="Pfam" id="PF01370">
    <property type="entry name" value="Epimerase"/>
    <property type="match status" value="1"/>
</dbReference>